<keyword evidence="1" id="KW-0812">Transmembrane</keyword>
<dbReference type="OrthoDB" id="5432496at2"/>
<keyword evidence="4" id="KW-1185">Reference proteome</keyword>
<protein>
    <submittedName>
        <fullName evidence="3">Type IV secretion system protein VirB2</fullName>
    </submittedName>
</protein>
<keyword evidence="1" id="KW-1133">Transmembrane helix</keyword>
<organism evidence="3 4">
    <name type="scientific">Halodesulfovibrio marinisediminis DSM 17456</name>
    <dbReference type="NCBI Taxonomy" id="1121457"/>
    <lineage>
        <taxon>Bacteria</taxon>
        <taxon>Pseudomonadati</taxon>
        <taxon>Thermodesulfobacteriota</taxon>
        <taxon>Desulfovibrionia</taxon>
        <taxon>Desulfovibrionales</taxon>
        <taxon>Desulfovibrionaceae</taxon>
        <taxon>Halodesulfovibrio</taxon>
    </lineage>
</organism>
<evidence type="ECO:0000256" key="2">
    <source>
        <dbReference type="SAM" id="SignalP"/>
    </source>
</evidence>
<keyword evidence="2" id="KW-0732">Signal</keyword>
<dbReference type="Proteomes" id="UP000184694">
    <property type="component" value="Unassembled WGS sequence"/>
</dbReference>
<dbReference type="RefSeq" id="WP_074216112.1">
    <property type="nucleotide sequence ID" value="NZ_FSRG01000004.1"/>
</dbReference>
<dbReference type="AlphaFoldDB" id="A0A1N6FFJ3"/>
<sequence>MNRSNIKFFFLVAITVAIILPDTAHASNAISDFNDPFEKVVGTITGPVGRWIAIFAMATSGGMLIWKREDPMGGFKMLLSVVFGISFIAFAANIVDSLFSFSGALV</sequence>
<feature type="transmembrane region" description="Helical" evidence="1">
    <location>
        <begin position="78"/>
        <end position="101"/>
    </location>
</feature>
<dbReference type="STRING" id="1121457.SAMN02745161_1284"/>
<keyword evidence="1" id="KW-0472">Membrane</keyword>
<dbReference type="Pfam" id="PF04956">
    <property type="entry name" value="TrbC"/>
    <property type="match status" value="1"/>
</dbReference>
<gene>
    <name evidence="3" type="ORF">SAMN02745161_1284</name>
</gene>
<reference evidence="4" key="1">
    <citation type="submission" date="2016-11" db="EMBL/GenBank/DDBJ databases">
        <authorList>
            <person name="Varghese N."/>
            <person name="Submissions S."/>
        </authorList>
    </citation>
    <scope>NUCLEOTIDE SEQUENCE [LARGE SCALE GENOMIC DNA]</scope>
    <source>
        <strain evidence="4">DSM 17456</strain>
    </source>
</reference>
<proteinExistence type="predicted"/>
<feature type="transmembrane region" description="Helical" evidence="1">
    <location>
        <begin position="50"/>
        <end position="66"/>
    </location>
</feature>
<dbReference type="InterPro" id="IPR007039">
    <property type="entry name" value="TrbC/VirB2"/>
</dbReference>
<feature type="signal peptide" evidence="2">
    <location>
        <begin position="1"/>
        <end position="26"/>
    </location>
</feature>
<evidence type="ECO:0000313" key="3">
    <source>
        <dbReference type="EMBL" id="SIN93966.1"/>
    </source>
</evidence>
<feature type="chain" id="PRO_5012093955" evidence="2">
    <location>
        <begin position="27"/>
        <end position="106"/>
    </location>
</feature>
<accession>A0A1N6FFJ3</accession>
<name>A0A1N6FFJ3_9BACT</name>
<dbReference type="EMBL" id="FSRG01000004">
    <property type="protein sequence ID" value="SIN93966.1"/>
    <property type="molecule type" value="Genomic_DNA"/>
</dbReference>
<evidence type="ECO:0000256" key="1">
    <source>
        <dbReference type="SAM" id="Phobius"/>
    </source>
</evidence>
<evidence type="ECO:0000313" key="4">
    <source>
        <dbReference type="Proteomes" id="UP000184694"/>
    </source>
</evidence>